<dbReference type="RefSeq" id="WP_054594747.1">
    <property type="nucleotide sequence ID" value="NZ_CP012830.1"/>
</dbReference>
<dbReference type="Proteomes" id="UP000066487">
    <property type="component" value="Chromosome"/>
</dbReference>
<accession>A0A0N9WEP9</accession>
<protein>
    <submittedName>
        <fullName evidence="1">Uncharacterized protein</fullName>
    </submittedName>
</protein>
<proteinExistence type="predicted"/>
<reference evidence="1 2" key="2">
    <citation type="journal article" date="2018" name="Nature">
        <title>Mutant phenotypes for thousands of bacterial genes of unknown function.</title>
        <authorList>
            <person name="Price M.N."/>
            <person name="Wetmore K.M."/>
            <person name="Waters R.J."/>
            <person name="Callaghan M."/>
            <person name="Ray J."/>
            <person name="Liu H."/>
            <person name="Kuehl J.V."/>
            <person name="Melnyk R.A."/>
            <person name="Lamson J.S."/>
            <person name="Suh Y."/>
            <person name="Carlson H.K."/>
            <person name="Esquivel Z."/>
            <person name="Sadeeshkumar H."/>
            <person name="Chakraborty R."/>
            <person name="Zane G.M."/>
            <person name="Rubin B.E."/>
            <person name="Wall J.D."/>
            <person name="Visel A."/>
            <person name="Bristow J."/>
            <person name="Blow M.J."/>
            <person name="Arkin A.P."/>
            <person name="Deutschbauer A.M."/>
        </authorList>
    </citation>
    <scope>NUCLEOTIDE SEQUENCE [LARGE SCALE GENOMIC DNA]</scope>
    <source>
        <strain evidence="1 2">FW300-N2E3</strain>
    </source>
</reference>
<dbReference type="OrthoDB" id="6981542at2"/>
<evidence type="ECO:0000313" key="2">
    <source>
        <dbReference type="Proteomes" id="UP000066487"/>
    </source>
</evidence>
<reference evidence="2" key="1">
    <citation type="submission" date="2015-09" db="EMBL/GenBank/DDBJ databases">
        <title>Whole genome sequence of Pseudomonas fluorescens FW300-N2E3.</title>
        <authorList>
            <person name="Ray J."/>
            <person name="Melnyk R."/>
            <person name="Deutschbauer A."/>
        </authorList>
    </citation>
    <scope>NUCLEOTIDE SEQUENCE [LARGE SCALE GENOMIC DNA]</scope>
    <source>
        <strain evidence="2">FW300-N2E3</strain>
    </source>
</reference>
<sequence>MNKLIDALNSGKRRGYEETRLVERISFLFQYAIKKQNNIYYTYYFSTSESRMDLLEDDENEEIKEFSTLDAALDHLKNKGAELEKFTAIKKSLPF</sequence>
<organism evidence="1 2">
    <name type="scientific">Pseudomonas fluorescens</name>
    <dbReference type="NCBI Taxonomy" id="294"/>
    <lineage>
        <taxon>Bacteria</taxon>
        <taxon>Pseudomonadati</taxon>
        <taxon>Pseudomonadota</taxon>
        <taxon>Gammaproteobacteria</taxon>
        <taxon>Pseudomonadales</taxon>
        <taxon>Pseudomonadaceae</taxon>
        <taxon>Pseudomonas</taxon>
    </lineage>
</organism>
<dbReference type="EMBL" id="CP012830">
    <property type="protein sequence ID" value="ALI01347.1"/>
    <property type="molecule type" value="Genomic_DNA"/>
</dbReference>
<gene>
    <name evidence="1" type="ORF">AO353_09805</name>
</gene>
<dbReference type="AlphaFoldDB" id="A0A0N9WEP9"/>
<name>A0A0N9WEP9_PSEFL</name>
<evidence type="ECO:0000313" key="1">
    <source>
        <dbReference type="EMBL" id="ALI01347.1"/>
    </source>
</evidence>